<dbReference type="EMBL" id="QREG01000033">
    <property type="protein sequence ID" value="RED92046.1"/>
    <property type="molecule type" value="Genomic_DNA"/>
</dbReference>
<protein>
    <submittedName>
        <fullName evidence="1">Uncharacterized protein</fullName>
    </submittedName>
</protein>
<evidence type="ECO:0000313" key="2">
    <source>
        <dbReference type="Proteomes" id="UP000256779"/>
    </source>
</evidence>
<dbReference type="AlphaFoldDB" id="A0A3D9KXX6"/>
<keyword evidence="2" id="KW-1185">Reference proteome</keyword>
<name>A0A3D9KXX6_MARFU</name>
<evidence type="ECO:0000313" key="1">
    <source>
        <dbReference type="EMBL" id="RED92046.1"/>
    </source>
</evidence>
<gene>
    <name evidence="1" type="ORF">C7460_13315</name>
</gene>
<reference evidence="1 2" key="1">
    <citation type="submission" date="2018-07" db="EMBL/GenBank/DDBJ databases">
        <title>Genomic Encyclopedia of Type Strains, Phase IV (KMG-IV): sequencing the most valuable type-strain genomes for metagenomic binning, comparative biology and taxonomic classification.</title>
        <authorList>
            <person name="Goeker M."/>
        </authorList>
    </citation>
    <scope>NUCLEOTIDE SEQUENCE [LARGE SCALE GENOMIC DNA]</scope>
    <source>
        <strain evidence="1 2">DSM 4134</strain>
    </source>
</reference>
<proteinExistence type="predicted"/>
<dbReference type="Proteomes" id="UP000256779">
    <property type="component" value="Unassembled WGS sequence"/>
</dbReference>
<sequence length="129" mass="14414">MKLNLLTTMPLMMFCFFACEQEEISKEVSVDDLNQMKADILTLAQSRPCTDDTDWQPYPLGSKPCGGPAEYFAYHVSVDTSKLFAMVANYNEAHKSYNEQNKIGSDCSLTQQPSGVACKQNAPVLLYNQ</sequence>
<comment type="caution">
    <text evidence="1">The sequence shown here is derived from an EMBL/GenBank/DDBJ whole genome shotgun (WGS) entry which is preliminary data.</text>
</comment>
<organism evidence="1 2">
    <name type="scientific">Marinoscillum furvescens DSM 4134</name>
    <dbReference type="NCBI Taxonomy" id="1122208"/>
    <lineage>
        <taxon>Bacteria</taxon>
        <taxon>Pseudomonadati</taxon>
        <taxon>Bacteroidota</taxon>
        <taxon>Cytophagia</taxon>
        <taxon>Cytophagales</taxon>
        <taxon>Reichenbachiellaceae</taxon>
        <taxon>Marinoscillum</taxon>
    </lineage>
</organism>
<accession>A0A3D9KXX6</accession>